<dbReference type="PANTHER" id="PTHR15184">
    <property type="entry name" value="ATP SYNTHASE"/>
    <property type="match status" value="1"/>
</dbReference>
<comment type="catalytic activity">
    <reaction evidence="14">
        <text>ATP + H2O + 4 H(+)(in) = ADP + phosphate + 5 H(+)(out)</text>
        <dbReference type="Rhea" id="RHEA:57720"/>
        <dbReference type="ChEBI" id="CHEBI:15377"/>
        <dbReference type="ChEBI" id="CHEBI:15378"/>
        <dbReference type="ChEBI" id="CHEBI:30616"/>
        <dbReference type="ChEBI" id="CHEBI:43474"/>
        <dbReference type="ChEBI" id="CHEBI:456216"/>
        <dbReference type="EC" id="7.1.2.2"/>
    </reaction>
</comment>
<dbReference type="InterPro" id="IPR020003">
    <property type="entry name" value="ATPase_a/bsu_AS"/>
</dbReference>
<dbReference type="InterPro" id="IPR004100">
    <property type="entry name" value="ATPase_F1/V1/A1_a/bsu_N"/>
</dbReference>
<dbReference type="InterPro" id="IPR055190">
    <property type="entry name" value="ATP-synt_VA_C"/>
</dbReference>
<dbReference type="Gene3D" id="3.40.50.300">
    <property type="entry name" value="P-loop containing nucleotide triphosphate hydrolases"/>
    <property type="match status" value="1"/>
</dbReference>
<evidence type="ECO:0000256" key="4">
    <source>
        <dbReference type="ARBA" id="ARBA00022519"/>
    </source>
</evidence>
<dbReference type="CDD" id="cd01133">
    <property type="entry name" value="F1-ATPase_beta_CD"/>
    <property type="match status" value="1"/>
</dbReference>
<keyword evidence="11 14" id="KW-0139">CF(1)</keyword>
<evidence type="ECO:0000259" key="15">
    <source>
        <dbReference type="SMART" id="SM00382"/>
    </source>
</evidence>
<organism evidence="16 17">
    <name type="scientific">Shewanella schlegeliana</name>
    <dbReference type="NCBI Taxonomy" id="190308"/>
    <lineage>
        <taxon>Bacteria</taxon>
        <taxon>Pseudomonadati</taxon>
        <taxon>Pseudomonadota</taxon>
        <taxon>Gammaproteobacteria</taxon>
        <taxon>Alteromonadales</taxon>
        <taxon>Shewanellaceae</taxon>
        <taxon>Shewanella</taxon>
    </lineage>
</organism>
<dbReference type="HAMAP" id="MF_01347">
    <property type="entry name" value="ATP_synth_beta_bact"/>
    <property type="match status" value="1"/>
</dbReference>
<evidence type="ECO:0000256" key="8">
    <source>
        <dbReference type="ARBA" id="ARBA00022967"/>
    </source>
</evidence>
<comment type="function">
    <text evidence="14">Produces ATP from ADP in the presence of a proton gradient across the membrane. The catalytic sites are hosted primarily by the beta subunits.</text>
</comment>
<dbReference type="SUPFAM" id="SSF50615">
    <property type="entry name" value="N-terminal domain of alpha and beta subunits of F1 ATP synthase"/>
    <property type="match status" value="1"/>
</dbReference>
<keyword evidence="4" id="KW-0997">Cell inner membrane</keyword>
<reference evidence="16 17" key="1">
    <citation type="submission" date="2021-01" db="EMBL/GenBank/DDBJ databases">
        <title>Genome sequence of Shewanella schlegeliana JCM 11561.</title>
        <authorList>
            <person name="Zhang H."/>
            <person name="Li C."/>
        </authorList>
    </citation>
    <scope>NUCLEOTIDE SEQUENCE [LARGE SCALE GENOMIC DNA]</scope>
    <source>
        <strain evidence="16 17">JCM 11561</strain>
    </source>
</reference>
<keyword evidence="5 14" id="KW-0547">Nucleotide-binding</keyword>
<proteinExistence type="inferred from homology"/>
<keyword evidence="6 14" id="KW-0375">Hydrogen ion transport</keyword>
<evidence type="ECO:0000256" key="2">
    <source>
        <dbReference type="ARBA" id="ARBA00022448"/>
    </source>
</evidence>
<dbReference type="SUPFAM" id="SSF47917">
    <property type="entry name" value="C-terminal domain of alpha and beta subunits of F1 ATP synthase"/>
    <property type="match status" value="1"/>
</dbReference>
<keyword evidence="17" id="KW-1185">Reference proteome</keyword>
<dbReference type="InterPro" id="IPR027417">
    <property type="entry name" value="P-loop_NTPase"/>
</dbReference>
<evidence type="ECO:0000256" key="1">
    <source>
        <dbReference type="ARBA" id="ARBA00004370"/>
    </source>
</evidence>
<evidence type="ECO:0000256" key="3">
    <source>
        <dbReference type="ARBA" id="ARBA00022475"/>
    </source>
</evidence>
<keyword evidence="10 14" id="KW-0472">Membrane</keyword>
<dbReference type="Proteomes" id="UP000604898">
    <property type="component" value="Unassembled WGS sequence"/>
</dbReference>
<dbReference type="Pfam" id="PF00006">
    <property type="entry name" value="ATP-synt_ab"/>
    <property type="match status" value="1"/>
</dbReference>
<dbReference type="InterPro" id="IPR036121">
    <property type="entry name" value="ATPase_F1/V1/A1_a/bsu_N_sf"/>
</dbReference>
<dbReference type="SUPFAM" id="SSF52540">
    <property type="entry name" value="P-loop containing nucleoside triphosphate hydrolases"/>
    <property type="match status" value="1"/>
</dbReference>
<keyword evidence="9 14" id="KW-0406">Ion transport</keyword>
<dbReference type="InterPro" id="IPR050053">
    <property type="entry name" value="ATPase_alpha/beta_chains"/>
</dbReference>
<dbReference type="EMBL" id="JAESVD010000015">
    <property type="protein sequence ID" value="MBL4915371.1"/>
    <property type="molecule type" value="Genomic_DNA"/>
</dbReference>
<keyword evidence="2 14" id="KW-0813">Transport</keyword>
<dbReference type="Pfam" id="PF02874">
    <property type="entry name" value="ATP-synt_ab_N"/>
    <property type="match status" value="1"/>
</dbReference>
<dbReference type="RefSeq" id="WP_012157427.1">
    <property type="nucleotide sequence ID" value="NZ_BPEX01000025.1"/>
</dbReference>
<sequence length="458" mass="49485">MSTGTVVQVIGAVVDVEFPHDAVPQVYDALEIKSEGLVLEVQQQLGGGVVRTIAMGSSDGLRRGLEVVNSGSPITVPVGSATLGRIMNVLGEPVDEAGPIGEEDRYVIHREAPSYEDQSNTTELLETGIKVIDLVCPFAKGGKVGLFGGAGVGKTVNMMELINNIAKAHSGLSVFAGVGERTREGNDFYYEMEDSGVLDKVAMVYGQMNEPPGNRLRVALTGLTMAEKFRDEGKDVLFFVDNIYRYTLAGTEVSALLGRMPSAVGYQPTLAEEMGVLQERITSTKTGSITSVQAVYVPADDLTDPSPATTFAHLDATVVLSRNIASLGIYPAVDPLDSTSRQLDPQVVGQEHYDVANGVQTVLQRYKELKDIIAILGMDELSDEDKTTVFRARKIEKYLSQPFFVAEVFTGSPGKYVSLKDTIRGFKGILEGEFDHLPEQAFYMVGSIDEAVEKANKK</sequence>
<protein>
    <recommendedName>
        <fullName evidence="14">ATP synthase subunit beta</fullName>
        <ecNumber evidence="14">7.1.2.2</ecNumber>
    </recommendedName>
    <alternativeName>
        <fullName evidence="14">ATP synthase F1 sector subunit beta</fullName>
    </alternativeName>
    <alternativeName>
        <fullName evidence="14">F-ATPase subunit beta</fullName>
    </alternativeName>
</protein>
<evidence type="ECO:0000256" key="7">
    <source>
        <dbReference type="ARBA" id="ARBA00022840"/>
    </source>
</evidence>
<keyword evidence="12 14" id="KW-0066">ATP synthesis</keyword>
<dbReference type="CDD" id="cd18110">
    <property type="entry name" value="ATP-synt_F1_beta_C"/>
    <property type="match status" value="1"/>
</dbReference>
<dbReference type="InterPro" id="IPR005722">
    <property type="entry name" value="ATP_synth_F1_bsu"/>
</dbReference>
<dbReference type="CDD" id="cd18115">
    <property type="entry name" value="ATP-synt_F1_beta_N"/>
    <property type="match status" value="1"/>
</dbReference>
<dbReference type="EC" id="7.1.2.2" evidence="14"/>
<dbReference type="InterPro" id="IPR003593">
    <property type="entry name" value="AAA+_ATPase"/>
</dbReference>
<evidence type="ECO:0000256" key="12">
    <source>
        <dbReference type="ARBA" id="ARBA00023310"/>
    </source>
</evidence>
<evidence type="ECO:0000313" key="16">
    <source>
        <dbReference type="EMBL" id="MBL4915371.1"/>
    </source>
</evidence>
<dbReference type="PANTHER" id="PTHR15184:SF71">
    <property type="entry name" value="ATP SYNTHASE SUBUNIT BETA, MITOCHONDRIAL"/>
    <property type="match status" value="1"/>
</dbReference>
<dbReference type="InterPro" id="IPR000194">
    <property type="entry name" value="ATPase_F1/V1/A1_a/bsu_nucl-bd"/>
</dbReference>
<dbReference type="Gene3D" id="2.40.10.170">
    <property type="match status" value="1"/>
</dbReference>
<dbReference type="Gene3D" id="1.10.1140.10">
    <property type="entry name" value="Bovine Mitochondrial F1-atpase, Atp Synthase Beta Chain, Chain D, domain 3"/>
    <property type="match status" value="1"/>
</dbReference>
<comment type="subcellular location">
    <subcellularLocation>
        <location evidence="14">Cell membrane</location>
        <topology evidence="14">Peripheral membrane protein</topology>
    </subcellularLocation>
    <subcellularLocation>
        <location evidence="1">Membrane</location>
    </subcellularLocation>
</comment>
<evidence type="ECO:0000256" key="9">
    <source>
        <dbReference type="ARBA" id="ARBA00023065"/>
    </source>
</evidence>
<accession>A0ABS1T3K0</accession>
<evidence type="ECO:0000256" key="13">
    <source>
        <dbReference type="ARBA" id="ARBA00024342"/>
    </source>
</evidence>
<feature type="binding site" evidence="14">
    <location>
        <begin position="148"/>
        <end position="155"/>
    </location>
    <ligand>
        <name>ATP</name>
        <dbReference type="ChEBI" id="CHEBI:30616"/>
    </ligand>
</feature>
<dbReference type="NCBIfam" id="TIGR01039">
    <property type="entry name" value="atpD"/>
    <property type="match status" value="1"/>
</dbReference>
<dbReference type="SMART" id="SM00382">
    <property type="entry name" value="AAA"/>
    <property type="match status" value="1"/>
</dbReference>
<dbReference type="InterPro" id="IPR024034">
    <property type="entry name" value="ATPase_F1/V1_b/a_C"/>
</dbReference>
<feature type="domain" description="AAA+ ATPase" evidence="15">
    <location>
        <begin position="140"/>
        <end position="325"/>
    </location>
</feature>
<name>A0ABS1T3K0_9GAMM</name>
<evidence type="ECO:0000256" key="10">
    <source>
        <dbReference type="ARBA" id="ARBA00023136"/>
    </source>
</evidence>
<keyword evidence="8 14" id="KW-1278">Translocase</keyword>
<evidence type="ECO:0000256" key="14">
    <source>
        <dbReference type="HAMAP-Rule" id="MF_01347"/>
    </source>
</evidence>
<dbReference type="Pfam" id="PF22919">
    <property type="entry name" value="ATP-synt_VA_C"/>
    <property type="match status" value="1"/>
</dbReference>
<evidence type="ECO:0000256" key="11">
    <source>
        <dbReference type="ARBA" id="ARBA00023196"/>
    </source>
</evidence>
<evidence type="ECO:0000313" key="17">
    <source>
        <dbReference type="Proteomes" id="UP000604898"/>
    </source>
</evidence>
<comment type="similarity">
    <text evidence="13">Belongs to the ATPase alpha/beta chains family. T3SS ATPase subfamily.</text>
</comment>
<evidence type="ECO:0000256" key="5">
    <source>
        <dbReference type="ARBA" id="ARBA00022741"/>
    </source>
</evidence>
<dbReference type="PROSITE" id="PS00152">
    <property type="entry name" value="ATPASE_ALPHA_BETA"/>
    <property type="match status" value="1"/>
</dbReference>
<gene>
    <name evidence="14 16" type="primary">atpD</name>
    <name evidence="16" type="ORF">JMA39_19940</name>
</gene>
<keyword evidence="3 14" id="KW-1003">Cell membrane</keyword>
<comment type="caution">
    <text evidence="16">The sequence shown here is derived from an EMBL/GenBank/DDBJ whole genome shotgun (WGS) entry which is preliminary data.</text>
</comment>
<evidence type="ECO:0000256" key="6">
    <source>
        <dbReference type="ARBA" id="ARBA00022781"/>
    </source>
</evidence>
<keyword evidence="7 14" id="KW-0067">ATP-binding</keyword>